<comment type="caution">
    <text evidence="2">The sequence shown here is derived from an EMBL/GenBank/DDBJ whole genome shotgun (WGS) entry which is preliminary data.</text>
</comment>
<evidence type="ECO:0000313" key="3">
    <source>
        <dbReference type="Proteomes" id="UP000462363"/>
    </source>
</evidence>
<dbReference type="Pfam" id="PF13566">
    <property type="entry name" value="DUF4130"/>
    <property type="match status" value="1"/>
</dbReference>
<reference evidence="2 3" key="1">
    <citation type="submission" date="2019-08" db="EMBL/GenBank/DDBJ databases">
        <title>In-depth cultivation of the pig gut microbiome towards novel bacterial diversity and tailored functional studies.</title>
        <authorList>
            <person name="Wylensek D."/>
            <person name="Hitch T.C.A."/>
            <person name="Clavel T."/>
        </authorList>
    </citation>
    <scope>NUCLEOTIDE SEQUENCE [LARGE SCALE GENOMIC DNA]</scope>
    <source>
        <strain evidence="2 3">BL-389-WT-3D</strain>
    </source>
</reference>
<accession>A0A844F1G2</accession>
<dbReference type="Proteomes" id="UP000462363">
    <property type="component" value="Unassembled WGS sequence"/>
</dbReference>
<dbReference type="InterPro" id="IPR025404">
    <property type="entry name" value="DUF4130"/>
</dbReference>
<dbReference type="RefSeq" id="WP_009248585.1">
    <property type="nucleotide sequence ID" value="NZ_AP024846.1"/>
</dbReference>
<organism evidence="2 3">
    <name type="scientific">Clostridium scindens (strain JCM 10418 / VPI 12708)</name>
    <dbReference type="NCBI Taxonomy" id="29347"/>
    <lineage>
        <taxon>Bacteria</taxon>
        <taxon>Bacillati</taxon>
        <taxon>Bacillota</taxon>
        <taxon>Clostridia</taxon>
        <taxon>Lachnospirales</taxon>
        <taxon>Lachnospiraceae</taxon>
    </lineage>
</organism>
<feature type="domain" description="DUF4130" evidence="1">
    <location>
        <begin position="98"/>
        <end position="252"/>
    </location>
</feature>
<dbReference type="AlphaFoldDB" id="A0A844F1G2"/>
<dbReference type="NCBIfam" id="TIGR03915">
    <property type="entry name" value="SAM_7_link_chp"/>
    <property type="match status" value="1"/>
</dbReference>
<protein>
    <submittedName>
        <fullName evidence="2">DNA metabolism protein</fullName>
    </submittedName>
</protein>
<dbReference type="InterPro" id="IPR023875">
    <property type="entry name" value="DNA_repair_put"/>
</dbReference>
<name>A0A844F1G2_CLOSV</name>
<evidence type="ECO:0000313" key="2">
    <source>
        <dbReference type="EMBL" id="MSS39002.1"/>
    </source>
</evidence>
<evidence type="ECO:0000259" key="1">
    <source>
        <dbReference type="Pfam" id="PF13566"/>
    </source>
</evidence>
<gene>
    <name evidence="2" type="ORF">FYJ37_01225</name>
</gene>
<dbReference type="EMBL" id="VUMB01000002">
    <property type="protein sequence ID" value="MSS39002.1"/>
    <property type="molecule type" value="Genomic_DNA"/>
</dbReference>
<sequence length="255" mass="29393">MKTVYVCSDTVTGIFSGIYDAWKTGRGEADCAIALRGMLEQQLFCDYVEVEETEHKAIAVENLIKKHLGRQAYWDIYHAVLAADKDKGDAILGTMLAARTLPDSTRIMEHLSHPKVEKVFELSRTVGGEAHALKGFLRFQELKNGVLYAQITPKSQVLTCLAPHFADRLPLENWMIHDKSHDMFVVHEAKKKWILIWDDMLDRKGSLEVSEKEARYSRLWKDFCKTIAIESRTNRRCQLQHLPLRFRPNMVEFTN</sequence>
<proteinExistence type="predicted"/>